<feature type="transmembrane region" description="Helical" evidence="1">
    <location>
        <begin position="128"/>
        <end position="145"/>
    </location>
</feature>
<dbReference type="OrthoDB" id="1398489at2"/>
<dbReference type="RefSeq" id="WP_091140274.1">
    <property type="nucleotide sequence ID" value="NZ_FMVF01000002.1"/>
</dbReference>
<evidence type="ECO:0008006" key="4">
    <source>
        <dbReference type="Google" id="ProtNLM"/>
    </source>
</evidence>
<dbReference type="InterPro" id="IPR017850">
    <property type="entry name" value="Alkaline_phosphatase_core_sf"/>
</dbReference>
<keyword evidence="3" id="KW-1185">Reference proteome</keyword>
<keyword evidence="1" id="KW-0472">Membrane</keyword>
<dbReference type="Gene3D" id="3.40.720.10">
    <property type="entry name" value="Alkaline Phosphatase, subunit A"/>
    <property type="match status" value="1"/>
</dbReference>
<dbReference type="EMBL" id="FMVF01000002">
    <property type="protein sequence ID" value="SCX83620.1"/>
    <property type="molecule type" value="Genomic_DNA"/>
</dbReference>
<feature type="transmembrane region" description="Helical" evidence="1">
    <location>
        <begin position="103"/>
        <end position="121"/>
    </location>
</feature>
<gene>
    <name evidence="2" type="ORF">SAMN02927903_00211</name>
</gene>
<dbReference type="AlphaFoldDB" id="A0A1G5B0M9"/>
<dbReference type="SUPFAM" id="SSF53649">
    <property type="entry name" value="Alkaline phosphatase-like"/>
    <property type="match status" value="1"/>
</dbReference>
<protein>
    <recommendedName>
        <fullName evidence="4">Sulfatase</fullName>
    </recommendedName>
</protein>
<feature type="transmembrane region" description="Helical" evidence="1">
    <location>
        <begin position="49"/>
        <end position="72"/>
    </location>
</feature>
<sequence>MAFDPAKKLRTFVSNDKPYPLISGFVIGFYMLAFYYSKNLELGSSWESLAVFAAYFVLLPMLGIALVYRLVLRTRWRPFAAHWVFVSTLAFLGYFLLEHFSIPYSKRIVLGVSVLLALVSVKFRNHKIVVLLVAFMTAFPLMQTAKKIVHNFSNPAHWNKLPDAIEQCRFTKTPNVYFLQMDGYADALALQSKLYRYDNLAFDAWLRSRGFTLYDGFRSNYNSTLKSNSSMLSMKHHYSLENVGFKNARDYVMGDNPVLRVFKNNGYQTHFISERPYFLISRPVVAFDHANFATSEVPYLKDGWSAFKDITQTVKSAVSAKGKKFVFIQKFNPGHIAVYQAQSQGVEGERKLYIEKLEQANAWLRDIIPFIEKHDPSAMIIIGADHGGFVGMQSTKEAFAKINDPDLLRSIFGAKLAIKWNGERHAEFDLGLRTSVNLFRTVFAFLGDSPSYLQHLEPDVSYNNYDFQNHEKIYPAIKP</sequence>
<keyword evidence="1" id="KW-1133">Transmembrane helix</keyword>
<reference evidence="2 3" key="1">
    <citation type="submission" date="2016-10" db="EMBL/GenBank/DDBJ databases">
        <authorList>
            <person name="de Groot N.N."/>
        </authorList>
    </citation>
    <scope>NUCLEOTIDE SEQUENCE [LARGE SCALE GENOMIC DNA]</scope>
    <source>
        <strain evidence="2 3">CGMCC 1.7031</strain>
    </source>
</reference>
<evidence type="ECO:0000313" key="2">
    <source>
        <dbReference type="EMBL" id="SCX83620.1"/>
    </source>
</evidence>
<dbReference type="STRING" id="490189.SAMN02927903_00211"/>
<feature type="transmembrane region" description="Helical" evidence="1">
    <location>
        <begin position="21"/>
        <end position="37"/>
    </location>
</feature>
<name>A0A1G5B0M9_9FLAO</name>
<evidence type="ECO:0000256" key="1">
    <source>
        <dbReference type="SAM" id="Phobius"/>
    </source>
</evidence>
<proteinExistence type="predicted"/>
<keyword evidence="1" id="KW-0812">Transmembrane</keyword>
<dbReference type="Proteomes" id="UP000199354">
    <property type="component" value="Unassembled WGS sequence"/>
</dbReference>
<organism evidence="2 3">
    <name type="scientific">Flavobacterium caeni</name>
    <dbReference type="NCBI Taxonomy" id="490189"/>
    <lineage>
        <taxon>Bacteria</taxon>
        <taxon>Pseudomonadati</taxon>
        <taxon>Bacteroidota</taxon>
        <taxon>Flavobacteriia</taxon>
        <taxon>Flavobacteriales</taxon>
        <taxon>Flavobacteriaceae</taxon>
        <taxon>Flavobacterium</taxon>
    </lineage>
</organism>
<feature type="transmembrane region" description="Helical" evidence="1">
    <location>
        <begin position="79"/>
        <end position="97"/>
    </location>
</feature>
<evidence type="ECO:0000313" key="3">
    <source>
        <dbReference type="Proteomes" id="UP000199354"/>
    </source>
</evidence>
<accession>A0A1G5B0M9</accession>